<feature type="transmembrane region" description="Helical" evidence="2">
    <location>
        <begin position="12"/>
        <end position="35"/>
    </location>
</feature>
<reference evidence="3" key="1">
    <citation type="journal article" date="2023" name="PLoS Negl. Trop. Dis.">
        <title>A genome sequence for Biomphalaria pfeifferi, the major vector snail for the human-infecting parasite Schistosoma mansoni.</title>
        <authorList>
            <person name="Bu L."/>
            <person name="Lu L."/>
            <person name="Laidemitt M.R."/>
            <person name="Zhang S.M."/>
            <person name="Mutuku M."/>
            <person name="Mkoji G."/>
            <person name="Steinauer M."/>
            <person name="Loker E.S."/>
        </authorList>
    </citation>
    <scope>NUCLEOTIDE SEQUENCE</scope>
    <source>
        <strain evidence="3">KasaAsao</strain>
    </source>
</reference>
<name>A0AAD8AXJ9_BIOPF</name>
<organism evidence="3 4">
    <name type="scientific">Biomphalaria pfeifferi</name>
    <name type="common">Bloodfluke planorb</name>
    <name type="synonym">Freshwater snail</name>
    <dbReference type="NCBI Taxonomy" id="112525"/>
    <lineage>
        <taxon>Eukaryota</taxon>
        <taxon>Metazoa</taxon>
        <taxon>Spiralia</taxon>
        <taxon>Lophotrochozoa</taxon>
        <taxon>Mollusca</taxon>
        <taxon>Gastropoda</taxon>
        <taxon>Heterobranchia</taxon>
        <taxon>Euthyneura</taxon>
        <taxon>Panpulmonata</taxon>
        <taxon>Hygrophila</taxon>
        <taxon>Lymnaeoidea</taxon>
        <taxon>Planorbidae</taxon>
        <taxon>Biomphalaria</taxon>
    </lineage>
</organism>
<evidence type="ECO:0000256" key="1">
    <source>
        <dbReference type="SAM" id="MobiDB-lite"/>
    </source>
</evidence>
<dbReference type="AlphaFoldDB" id="A0AAD8AXJ9"/>
<proteinExistence type="predicted"/>
<dbReference type="Proteomes" id="UP001233172">
    <property type="component" value="Unassembled WGS sequence"/>
</dbReference>
<keyword evidence="2" id="KW-1133">Transmembrane helix</keyword>
<protein>
    <submittedName>
        <fullName evidence="3">Uncharacterized protein</fullName>
    </submittedName>
</protein>
<dbReference type="EMBL" id="JASAOG010000201">
    <property type="protein sequence ID" value="KAK0044261.1"/>
    <property type="molecule type" value="Genomic_DNA"/>
</dbReference>
<keyword evidence="4" id="KW-1185">Reference proteome</keyword>
<feature type="transmembrane region" description="Helical" evidence="2">
    <location>
        <begin position="41"/>
        <end position="59"/>
    </location>
</feature>
<sequence length="102" mass="11472">MLGARVNELRPYTTLTVTTLHILSAFTPAYFTIIYGEIRMLLLMAGVVVNHGFTFFFPLRHQDYCRGADEAGQEADDDGDPAHSQDVKSRPRRKLAGNLFAR</sequence>
<evidence type="ECO:0000313" key="3">
    <source>
        <dbReference type="EMBL" id="KAK0044261.1"/>
    </source>
</evidence>
<reference evidence="3" key="2">
    <citation type="submission" date="2023-04" db="EMBL/GenBank/DDBJ databases">
        <authorList>
            <person name="Bu L."/>
            <person name="Lu L."/>
            <person name="Laidemitt M.R."/>
            <person name="Zhang S.M."/>
            <person name="Mutuku M."/>
            <person name="Mkoji G."/>
            <person name="Steinauer M."/>
            <person name="Loker E.S."/>
        </authorList>
    </citation>
    <scope>NUCLEOTIDE SEQUENCE</scope>
    <source>
        <strain evidence="3">KasaAsao</strain>
        <tissue evidence="3">Whole Snail</tissue>
    </source>
</reference>
<feature type="region of interest" description="Disordered" evidence="1">
    <location>
        <begin position="69"/>
        <end position="102"/>
    </location>
</feature>
<feature type="compositionally biased region" description="Basic and acidic residues" evidence="1">
    <location>
        <begin position="80"/>
        <end position="89"/>
    </location>
</feature>
<keyword evidence="2" id="KW-0812">Transmembrane</keyword>
<comment type="caution">
    <text evidence="3">The sequence shown here is derived from an EMBL/GenBank/DDBJ whole genome shotgun (WGS) entry which is preliminary data.</text>
</comment>
<gene>
    <name evidence="3" type="ORF">Bpfe_026283</name>
</gene>
<keyword evidence="2" id="KW-0472">Membrane</keyword>
<evidence type="ECO:0000313" key="4">
    <source>
        <dbReference type="Proteomes" id="UP001233172"/>
    </source>
</evidence>
<feature type="non-terminal residue" evidence="3">
    <location>
        <position position="102"/>
    </location>
</feature>
<evidence type="ECO:0000256" key="2">
    <source>
        <dbReference type="SAM" id="Phobius"/>
    </source>
</evidence>
<accession>A0AAD8AXJ9</accession>